<feature type="domain" description="Reverse transcriptase" evidence="1">
    <location>
        <begin position="1"/>
        <end position="88"/>
    </location>
</feature>
<keyword evidence="3" id="KW-1185">Reference proteome</keyword>
<dbReference type="PROSITE" id="PS50878">
    <property type="entry name" value="RT_POL"/>
    <property type="match status" value="1"/>
</dbReference>
<dbReference type="InterPro" id="IPR043502">
    <property type="entry name" value="DNA/RNA_pol_sf"/>
</dbReference>
<dbReference type="Pfam" id="PF00078">
    <property type="entry name" value="RVT_1"/>
    <property type="match status" value="1"/>
</dbReference>
<dbReference type="Proteomes" id="UP001189429">
    <property type="component" value="Unassembled WGS sequence"/>
</dbReference>
<protein>
    <recommendedName>
        <fullName evidence="1">Reverse transcriptase domain-containing protein</fullName>
    </recommendedName>
</protein>
<evidence type="ECO:0000259" key="1">
    <source>
        <dbReference type="PROSITE" id="PS50878"/>
    </source>
</evidence>
<evidence type="ECO:0000313" key="2">
    <source>
        <dbReference type="EMBL" id="CAK0893169.1"/>
    </source>
</evidence>
<organism evidence="2 3">
    <name type="scientific">Prorocentrum cordatum</name>
    <dbReference type="NCBI Taxonomy" id="2364126"/>
    <lineage>
        <taxon>Eukaryota</taxon>
        <taxon>Sar</taxon>
        <taxon>Alveolata</taxon>
        <taxon>Dinophyceae</taxon>
        <taxon>Prorocentrales</taxon>
        <taxon>Prorocentraceae</taxon>
        <taxon>Prorocentrum</taxon>
    </lineage>
</organism>
<dbReference type="InterPro" id="IPR000477">
    <property type="entry name" value="RT_dom"/>
</dbReference>
<reference evidence="2" key="1">
    <citation type="submission" date="2023-10" db="EMBL/GenBank/DDBJ databases">
        <authorList>
            <person name="Chen Y."/>
            <person name="Shah S."/>
            <person name="Dougan E. K."/>
            <person name="Thang M."/>
            <person name="Chan C."/>
        </authorList>
    </citation>
    <scope>NUCLEOTIDE SEQUENCE [LARGE SCALE GENOMIC DNA]</scope>
</reference>
<name>A0ABN9X1N8_9DINO</name>
<evidence type="ECO:0000313" key="3">
    <source>
        <dbReference type="Proteomes" id="UP001189429"/>
    </source>
</evidence>
<proteinExistence type="predicted"/>
<dbReference type="SUPFAM" id="SSF56672">
    <property type="entry name" value="DNA/RNA polymerases"/>
    <property type="match status" value="1"/>
</dbReference>
<sequence>MEMVIRKLEPHWRAQGKGFGMDGFFLSCVCYADDTVLAATSMEHMEEMIADVVAELKEIGLGVGPEKTHWTSTPPRASQQLHVMGETVDWEDSRKDFQKCRSILTCGWIPKERRMGLLPKTVMAMLLFFGSRAPGRRRRAIGIISQAGAQGERPRC</sequence>
<accession>A0ABN9X1N8</accession>
<dbReference type="EMBL" id="CAUYUJ010019717">
    <property type="protein sequence ID" value="CAK0893169.1"/>
    <property type="molecule type" value="Genomic_DNA"/>
</dbReference>
<gene>
    <name evidence="2" type="ORF">PCOR1329_LOCUS72600</name>
</gene>
<comment type="caution">
    <text evidence="2">The sequence shown here is derived from an EMBL/GenBank/DDBJ whole genome shotgun (WGS) entry which is preliminary data.</text>
</comment>